<dbReference type="GO" id="GO:0005634">
    <property type="term" value="C:nucleus"/>
    <property type="evidence" value="ECO:0007669"/>
    <property type="project" value="UniProtKB-SubCell"/>
</dbReference>
<comment type="subcellular location">
    <subcellularLocation>
        <location evidence="3">Cell projection</location>
        <location evidence="3">Cilium</location>
    </subcellularLocation>
    <subcellularLocation>
        <location evidence="1">Cytoplasm</location>
        <location evidence="1">Cytoskeleton</location>
        <location evidence="1">Microtubule organizing center</location>
        <location evidence="1">Centrosome</location>
        <location evidence="1">Centriole</location>
    </subcellularLocation>
    <subcellularLocation>
        <location evidence="2">Nucleus</location>
    </subcellularLocation>
</comment>
<feature type="compositionally biased region" description="Polar residues" evidence="15">
    <location>
        <begin position="274"/>
        <end position="283"/>
    </location>
</feature>
<evidence type="ECO:0000256" key="6">
    <source>
        <dbReference type="ARBA" id="ARBA00022701"/>
    </source>
</evidence>
<dbReference type="Pfam" id="PF00091">
    <property type="entry name" value="Tubulin"/>
    <property type="match status" value="1"/>
</dbReference>
<feature type="region of interest" description="Disordered" evidence="15">
    <location>
        <begin position="274"/>
        <end position="297"/>
    </location>
</feature>
<keyword evidence="10" id="KW-0539">Nucleus</keyword>
<evidence type="ECO:0000256" key="7">
    <source>
        <dbReference type="ARBA" id="ARBA00022741"/>
    </source>
</evidence>
<evidence type="ECO:0000256" key="13">
    <source>
        <dbReference type="ARBA" id="ARBA00046149"/>
    </source>
</evidence>
<dbReference type="GO" id="GO:0007017">
    <property type="term" value="P:microtubule-based process"/>
    <property type="evidence" value="ECO:0007669"/>
    <property type="project" value="InterPro"/>
</dbReference>
<dbReference type="InterPro" id="IPR017975">
    <property type="entry name" value="Tubulin_CS"/>
</dbReference>
<evidence type="ECO:0000256" key="5">
    <source>
        <dbReference type="ARBA" id="ARBA00014184"/>
    </source>
</evidence>
<dbReference type="InterPro" id="IPR003008">
    <property type="entry name" value="Tubulin_FtsZ_GTPase"/>
</dbReference>
<dbReference type="CDD" id="cd02189">
    <property type="entry name" value="delta_zeta_tubulin-like"/>
    <property type="match status" value="1"/>
</dbReference>
<keyword evidence="8" id="KW-0970">Cilium biogenesis/degradation</keyword>
<feature type="compositionally biased region" description="Low complexity" evidence="15">
    <location>
        <begin position="284"/>
        <end position="296"/>
    </location>
</feature>
<dbReference type="GO" id="GO:0005874">
    <property type="term" value="C:microtubule"/>
    <property type="evidence" value="ECO:0007669"/>
    <property type="project" value="UniProtKB-KW"/>
</dbReference>
<accession>U6G683</accession>
<keyword evidence="9 14" id="KW-0342">GTP-binding</keyword>
<dbReference type="SUPFAM" id="SSF55307">
    <property type="entry name" value="Tubulin C-terminal domain-like"/>
    <property type="match status" value="1"/>
</dbReference>
<feature type="compositionally biased region" description="Basic and acidic residues" evidence="15">
    <location>
        <begin position="399"/>
        <end position="411"/>
    </location>
</feature>
<organism evidence="17 18">
    <name type="scientific">Eimeria praecox</name>
    <dbReference type="NCBI Taxonomy" id="51316"/>
    <lineage>
        <taxon>Eukaryota</taxon>
        <taxon>Sar</taxon>
        <taxon>Alveolata</taxon>
        <taxon>Apicomplexa</taxon>
        <taxon>Conoidasida</taxon>
        <taxon>Coccidia</taxon>
        <taxon>Eucoccidiorida</taxon>
        <taxon>Eimeriorina</taxon>
        <taxon>Eimeriidae</taxon>
        <taxon>Eimeria</taxon>
    </lineage>
</organism>
<proteinExistence type="inferred from homology"/>
<name>U6G683_9EIME</name>
<evidence type="ECO:0000256" key="4">
    <source>
        <dbReference type="ARBA" id="ARBA00009636"/>
    </source>
</evidence>
<dbReference type="GO" id="GO:0030030">
    <property type="term" value="P:cell projection organization"/>
    <property type="evidence" value="ECO:0007669"/>
    <property type="project" value="UniProtKB-KW"/>
</dbReference>
<dbReference type="GO" id="GO:0005814">
    <property type="term" value="C:centriole"/>
    <property type="evidence" value="ECO:0007669"/>
    <property type="project" value="UniProtKB-SubCell"/>
</dbReference>
<evidence type="ECO:0000256" key="14">
    <source>
        <dbReference type="RuleBase" id="RU000352"/>
    </source>
</evidence>
<evidence type="ECO:0000256" key="2">
    <source>
        <dbReference type="ARBA" id="ARBA00004123"/>
    </source>
</evidence>
<dbReference type="PANTHER" id="PTHR11588">
    <property type="entry name" value="TUBULIN"/>
    <property type="match status" value="1"/>
</dbReference>
<dbReference type="InterPro" id="IPR000217">
    <property type="entry name" value="Tubulin"/>
</dbReference>
<dbReference type="PRINTS" id="PR01224">
    <property type="entry name" value="DELTATUBULIN"/>
</dbReference>
<reference evidence="17" key="2">
    <citation type="submission" date="2013-10" db="EMBL/GenBank/DDBJ databases">
        <authorList>
            <person name="Aslett M."/>
        </authorList>
    </citation>
    <scope>NUCLEOTIDE SEQUENCE [LARGE SCALE GENOMIC DNA]</scope>
    <source>
        <strain evidence="17">Houghton</strain>
    </source>
</reference>
<dbReference type="InterPro" id="IPR002967">
    <property type="entry name" value="Delta_tubulin"/>
</dbReference>
<dbReference type="EMBL" id="HG690568">
    <property type="protein sequence ID" value="CDI74838.1"/>
    <property type="molecule type" value="Genomic_DNA"/>
</dbReference>
<evidence type="ECO:0000313" key="17">
    <source>
        <dbReference type="EMBL" id="CDI74838.1"/>
    </source>
</evidence>
<evidence type="ECO:0000256" key="8">
    <source>
        <dbReference type="ARBA" id="ARBA00022794"/>
    </source>
</evidence>
<dbReference type="GO" id="GO:0005929">
    <property type="term" value="C:cilium"/>
    <property type="evidence" value="ECO:0007669"/>
    <property type="project" value="UniProtKB-SubCell"/>
</dbReference>
<evidence type="ECO:0000256" key="9">
    <source>
        <dbReference type="ARBA" id="ARBA00023134"/>
    </source>
</evidence>
<evidence type="ECO:0000256" key="1">
    <source>
        <dbReference type="ARBA" id="ARBA00004114"/>
    </source>
</evidence>
<dbReference type="AlphaFoldDB" id="U6G683"/>
<evidence type="ECO:0000256" key="10">
    <source>
        <dbReference type="ARBA" id="ARBA00023242"/>
    </source>
</evidence>
<dbReference type="Proteomes" id="UP000018201">
    <property type="component" value="Unassembled WGS sequence"/>
</dbReference>
<dbReference type="InterPro" id="IPR008280">
    <property type="entry name" value="Tub_FtsZ_C"/>
</dbReference>
<dbReference type="GO" id="GO:0005200">
    <property type="term" value="F:structural constituent of cytoskeleton"/>
    <property type="evidence" value="ECO:0007669"/>
    <property type="project" value="InterPro"/>
</dbReference>
<evidence type="ECO:0000256" key="3">
    <source>
        <dbReference type="ARBA" id="ARBA00004138"/>
    </source>
</evidence>
<dbReference type="InterPro" id="IPR036525">
    <property type="entry name" value="Tubulin/FtsZ_GTPase_sf"/>
</dbReference>
<comment type="function">
    <text evidence="13">Acts as a positive regulator of hedgehog signaling and regulates ciliary function.</text>
</comment>
<protein>
    <recommendedName>
        <fullName evidence="5">Tubulin delta chain</fullName>
    </recommendedName>
    <alternativeName>
        <fullName evidence="12">Delta-tubulin</fullName>
    </alternativeName>
</protein>
<keyword evidence="11" id="KW-0966">Cell projection</keyword>
<keyword evidence="6 14" id="KW-0493">Microtubule</keyword>
<comment type="similarity">
    <text evidence="4 14">Belongs to the tubulin family.</text>
</comment>
<evidence type="ECO:0000256" key="15">
    <source>
        <dbReference type="SAM" id="MobiDB-lite"/>
    </source>
</evidence>
<evidence type="ECO:0000313" key="18">
    <source>
        <dbReference type="Proteomes" id="UP000018201"/>
    </source>
</evidence>
<dbReference type="GO" id="GO:0005525">
    <property type="term" value="F:GTP binding"/>
    <property type="evidence" value="ECO:0007669"/>
    <property type="project" value="UniProtKB-UniRule"/>
</dbReference>
<evidence type="ECO:0000259" key="16">
    <source>
        <dbReference type="SMART" id="SM00864"/>
    </source>
</evidence>
<dbReference type="OrthoDB" id="10250004at2759"/>
<dbReference type="VEuPathDB" id="ToxoDB:EPH_0016350"/>
<keyword evidence="18" id="KW-1185">Reference proteome</keyword>
<feature type="domain" description="Tubulin/FtsZ GTPase" evidence="16">
    <location>
        <begin position="79"/>
        <end position="270"/>
    </location>
</feature>
<evidence type="ECO:0000256" key="12">
    <source>
        <dbReference type="ARBA" id="ARBA00030594"/>
    </source>
</evidence>
<dbReference type="PROSITE" id="PS00227">
    <property type="entry name" value="TUBULIN"/>
    <property type="match status" value="1"/>
</dbReference>
<gene>
    <name evidence="17" type="ORF">EPH_0016350</name>
</gene>
<sequence length="532" mass="56969">MSTLVVMVGGCGNYLGGELFSALHNELRRAASVGDSTTLDSLSQRFFTGDSPAACGSFLKARSILIDMEAKAVQSCLLRQPLPTNGKSRGNCSMERTTPKFGVGQPETGWFWDPKFAYWQQGGCGNNWALGHEIQGPSNRDNMERLLLTLAEEGDSVSSVMVVHSLAGGTGSGVGSYLTELCADLLPASCIASCCVWPFDAEVSTQAFNTILSLASLQKSSDGIFIFENARCAKILQRHAGSSTTPTAAGLSEINRCIARDLVGCCLLPSSARASRNESPSPDSSGQSNGQTNQQQVPWPNIQGLLGADATTTLRCTLRDVLTAAAPHPAFKLLTCRYLPQGFLPEPKSFRFAAYTFPSLMHRLERMFARADTLDLLAPPSHLTPSRYRQAHYAATQQKSKDSPQHGDAAEGIHPNVAVGAQLSMRGPEVRSAESAPIADCKIAMWPYALSPVQTSAHPFAAHGEPCSMGLTTSCRTPLPALRSTLQLGMEMLQAGAFVHHYEEFGVGAEELQAALEQIQEVADAYAALRPA</sequence>
<dbReference type="SMART" id="SM00864">
    <property type="entry name" value="Tubulin"/>
    <property type="match status" value="1"/>
</dbReference>
<evidence type="ECO:0000256" key="11">
    <source>
        <dbReference type="ARBA" id="ARBA00023273"/>
    </source>
</evidence>
<feature type="region of interest" description="Disordered" evidence="15">
    <location>
        <begin position="391"/>
        <end position="412"/>
    </location>
</feature>
<keyword evidence="7 14" id="KW-0547">Nucleotide-binding</keyword>
<dbReference type="SUPFAM" id="SSF52490">
    <property type="entry name" value="Tubulin nucleotide-binding domain-like"/>
    <property type="match status" value="1"/>
</dbReference>
<dbReference type="PRINTS" id="PR01161">
    <property type="entry name" value="TUBULIN"/>
</dbReference>
<dbReference type="Gene3D" id="3.40.50.1440">
    <property type="entry name" value="Tubulin/FtsZ, GTPase domain"/>
    <property type="match status" value="1"/>
</dbReference>
<reference evidence="17" key="1">
    <citation type="submission" date="2013-10" db="EMBL/GenBank/DDBJ databases">
        <title>Genomic analysis of the causative agents of coccidiosis in chickens.</title>
        <authorList>
            <person name="Reid A.J."/>
            <person name="Blake D."/>
            <person name="Billington K."/>
            <person name="Browne H."/>
            <person name="Dunn M."/>
            <person name="Hung S."/>
            <person name="Kawahara F."/>
            <person name="Miranda-Saavedra D."/>
            <person name="Mourier T."/>
            <person name="Nagra H."/>
            <person name="Otto T.D."/>
            <person name="Rawlings N."/>
            <person name="Sanchez A."/>
            <person name="Sanders M."/>
            <person name="Subramaniam C."/>
            <person name="Tay Y."/>
            <person name="Dear P."/>
            <person name="Doerig C."/>
            <person name="Gruber A."/>
            <person name="Parkinson J."/>
            <person name="Shirley M."/>
            <person name="Wan K.L."/>
            <person name="Berriman M."/>
            <person name="Tomley F."/>
            <person name="Pain A."/>
        </authorList>
    </citation>
    <scope>NUCLEOTIDE SEQUENCE [LARGE SCALE GENOMIC DNA]</scope>
    <source>
        <strain evidence="17">Houghton</strain>
    </source>
</reference>